<protein>
    <recommendedName>
        <fullName evidence="4">Transmembrane protein</fullName>
    </recommendedName>
</protein>
<sequence length="330" mass="38125">MKLLLKYKDQIVSLGLLPLIATLIALHFLPSVAVLGGGLLLSLIVLFYYIIRLKELNFFLLLGTIGISTCYIVRQFTDYQLLPKGGITPTLEFILLIFAFIHITAPEIYKSFQRWLKLKGCFSYLLEAKTIVILSSLHLLILGITVYYNKSLSDETYFFLVNIIPVSIYIICLIINIVGICIALQDNFRYTIIRIAPLCHNKIYLTKRKYTGCCSSTSTVLWDLPVENNFEGSTNRNDKYARKIAKKYWNIKETPRAILHYKSSLNCSCEQYIHLYILPIDNETKIHSSEGRFFSFEEIEANKDKFSPTLLHEFSHLQLAAHMWNEYFDD</sequence>
<name>A0ABT4PF66_9BACT</name>
<comment type="caution">
    <text evidence="2">The sequence shown here is derived from an EMBL/GenBank/DDBJ whole genome shotgun (WGS) entry which is preliminary data.</text>
</comment>
<dbReference type="EMBL" id="JAPZVM010000002">
    <property type="protein sequence ID" value="MCZ8371689.1"/>
    <property type="molecule type" value="Genomic_DNA"/>
</dbReference>
<feature type="transmembrane region" description="Helical" evidence="1">
    <location>
        <begin position="58"/>
        <end position="77"/>
    </location>
</feature>
<dbReference type="Proteomes" id="UP001141933">
    <property type="component" value="Unassembled WGS sequence"/>
</dbReference>
<gene>
    <name evidence="2" type="ORF">O6P32_03090</name>
</gene>
<evidence type="ECO:0000256" key="1">
    <source>
        <dbReference type="SAM" id="Phobius"/>
    </source>
</evidence>
<dbReference type="RefSeq" id="WP_269876751.1">
    <property type="nucleotide sequence ID" value="NZ_JAPZVM010000002.1"/>
</dbReference>
<feature type="transmembrane region" description="Helical" evidence="1">
    <location>
        <begin position="160"/>
        <end position="184"/>
    </location>
</feature>
<organism evidence="2 3">
    <name type="scientific">Phocaeicola acetigenes</name>
    <dbReference type="NCBI Taxonomy" id="3016083"/>
    <lineage>
        <taxon>Bacteria</taxon>
        <taxon>Pseudomonadati</taxon>
        <taxon>Bacteroidota</taxon>
        <taxon>Bacteroidia</taxon>
        <taxon>Bacteroidales</taxon>
        <taxon>Bacteroidaceae</taxon>
        <taxon>Phocaeicola</taxon>
    </lineage>
</organism>
<keyword evidence="1" id="KW-0812">Transmembrane</keyword>
<keyword evidence="3" id="KW-1185">Reference proteome</keyword>
<keyword evidence="1" id="KW-1133">Transmembrane helix</keyword>
<evidence type="ECO:0000313" key="2">
    <source>
        <dbReference type="EMBL" id="MCZ8371689.1"/>
    </source>
</evidence>
<evidence type="ECO:0000313" key="3">
    <source>
        <dbReference type="Proteomes" id="UP001141933"/>
    </source>
</evidence>
<feature type="transmembrane region" description="Helical" evidence="1">
    <location>
        <begin position="12"/>
        <end position="29"/>
    </location>
</feature>
<evidence type="ECO:0008006" key="4">
    <source>
        <dbReference type="Google" id="ProtNLM"/>
    </source>
</evidence>
<feature type="transmembrane region" description="Helical" evidence="1">
    <location>
        <begin position="35"/>
        <end position="51"/>
    </location>
</feature>
<accession>A0ABT4PF66</accession>
<proteinExistence type="predicted"/>
<reference evidence="2" key="1">
    <citation type="submission" date="2022-12" db="EMBL/GenBank/DDBJ databases">
        <title>Phocaeicola acetigenes sp. nov., isolated feces from a healthy human.</title>
        <authorList>
            <person name="Do H."/>
            <person name="Ha Y.B."/>
            <person name="Kim J.-S."/>
            <person name="Suh M.K."/>
            <person name="Kim H.S."/>
            <person name="Lee J.-S."/>
        </authorList>
    </citation>
    <scope>NUCLEOTIDE SEQUENCE</scope>
    <source>
        <strain evidence="2">KGMB11183</strain>
    </source>
</reference>
<feature type="transmembrane region" description="Helical" evidence="1">
    <location>
        <begin position="130"/>
        <end position="148"/>
    </location>
</feature>
<feature type="transmembrane region" description="Helical" evidence="1">
    <location>
        <begin position="89"/>
        <end position="109"/>
    </location>
</feature>
<keyword evidence="1" id="KW-0472">Membrane</keyword>